<dbReference type="PANTHER" id="PTHR31195">
    <property type="entry name" value="GEO02494P1"/>
    <property type="match status" value="1"/>
</dbReference>
<evidence type="ECO:0000313" key="5">
    <source>
        <dbReference type="EnsemblMetazoa" id="XP_019762720.1"/>
    </source>
</evidence>
<accession>N6T5S5</accession>
<name>N6T5S5_DENPD</name>
<dbReference type="OMA" id="KRQVGYR"/>
<dbReference type="AlphaFoldDB" id="N6T5S5"/>
<reference evidence="6 7" key="1">
    <citation type="journal article" date="2013" name="Genome Biol.">
        <title>Draft genome of the mountain pine beetle, Dendroctonus ponderosae Hopkins, a major forest pest.</title>
        <authorList>
            <person name="Keeling C.I."/>
            <person name="Yuen M.M."/>
            <person name="Liao N.Y."/>
            <person name="Docking T.R."/>
            <person name="Chan S.K."/>
            <person name="Taylor G.A."/>
            <person name="Palmquist D.L."/>
            <person name="Jackman S.D."/>
            <person name="Nguyen A."/>
            <person name="Li M."/>
            <person name="Henderson H."/>
            <person name="Janes J.K."/>
            <person name="Zhao Y."/>
            <person name="Pandoh P."/>
            <person name="Moore R."/>
            <person name="Sperling F.A."/>
            <person name="Huber D.P."/>
            <person name="Birol I."/>
            <person name="Jones S.J."/>
            <person name="Bohlmann J."/>
        </authorList>
    </citation>
    <scope>NUCLEOTIDE SEQUENCE</scope>
</reference>
<reference evidence="5" key="2">
    <citation type="submission" date="2024-08" db="UniProtKB">
        <authorList>
            <consortium name="EnsemblMetazoa"/>
        </authorList>
    </citation>
    <scope>IDENTIFICATION</scope>
</reference>
<evidence type="ECO:0000313" key="6">
    <source>
        <dbReference type="Proteomes" id="UP000019118"/>
    </source>
</evidence>
<feature type="non-terminal residue" evidence="3">
    <location>
        <position position="1"/>
    </location>
</feature>
<dbReference type="Pfam" id="PF15377">
    <property type="entry name" value="DUF4604"/>
    <property type="match status" value="1"/>
</dbReference>
<dbReference type="HOGENOM" id="CLU_111288_2_0_1"/>
<evidence type="ECO:0000313" key="4">
    <source>
        <dbReference type="EMBL" id="ERL92979.1"/>
    </source>
</evidence>
<feature type="compositionally biased region" description="Basic and acidic residues" evidence="1">
    <location>
        <begin position="72"/>
        <end position="88"/>
    </location>
</feature>
<dbReference type="OrthoDB" id="10043580at2759"/>
<dbReference type="EMBL" id="KB741011">
    <property type="protein sequence ID" value="ENN75544.1"/>
    <property type="molecule type" value="Genomic_DNA"/>
</dbReference>
<feature type="region of interest" description="Disordered" evidence="1">
    <location>
        <begin position="23"/>
        <end position="144"/>
    </location>
</feature>
<evidence type="ECO:0000313" key="7">
    <source>
        <dbReference type="Proteomes" id="UP000030742"/>
    </source>
</evidence>
<gene>
    <name evidence="5" type="primary">109539431</name>
    <name evidence="4" type="ORF">D910_10282</name>
    <name evidence="3" type="ORF">YQE_07887</name>
</gene>
<sequence length="144" mass="16533">MPKKHNIAYVKPDEPTFLRKLKEQIGYKEGPTVDTKREDLGPVEDEDLRDSDEEQPQIVVLRPGDLTADEANQEKLRLEKEEEQKRADLTAPVVFKKPTKKSSEGQESRSKRPLDKAETEGKTQKAKKLRNKSLLSFDEEDNSE</sequence>
<dbReference type="PANTHER" id="PTHR31195:SF2">
    <property type="entry name" value="GEO02494P1"/>
    <property type="match status" value="1"/>
</dbReference>
<dbReference type="InterPro" id="IPR027911">
    <property type="entry name" value="DUF4604"/>
</dbReference>
<feature type="domain" description="DUF4604" evidence="2">
    <location>
        <begin position="6"/>
        <end position="141"/>
    </location>
</feature>
<evidence type="ECO:0000259" key="2">
    <source>
        <dbReference type="Pfam" id="PF15377"/>
    </source>
</evidence>
<dbReference type="EnsemblMetazoa" id="XM_019907161.1">
    <property type="protein sequence ID" value="XP_019762720.1"/>
    <property type="gene ID" value="LOC109539431"/>
</dbReference>
<dbReference type="KEGG" id="dpa:109539431"/>
<dbReference type="Proteomes" id="UP000019118">
    <property type="component" value="Unassembled WGS sequence"/>
</dbReference>
<proteinExistence type="predicted"/>
<dbReference type="EMBL" id="KB632341">
    <property type="protein sequence ID" value="ERL92979.1"/>
    <property type="molecule type" value="Genomic_DNA"/>
</dbReference>
<evidence type="ECO:0000256" key="1">
    <source>
        <dbReference type="SAM" id="MobiDB-lite"/>
    </source>
</evidence>
<dbReference type="InterPro" id="IPR040219">
    <property type="entry name" value="KIAA1143-like"/>
</dbReference>
<feature type="compositionally biased region" description="Acidic residues" evidence="1">
    <location>
        <begin position="41"/>
        <end position="55"/>
    </location>
</feature>
<dbReference type="Proteomes" id="UP000030742">
    <property type="component" value="Unassembled WGS sequence"/>
</dbReference>
<keyword evidence="6" id="KW-1185">Reference proteome</keyword>
<evidence type="ECO:0000313" key="3">
    <source>
        <dbReference type="EMBL" id="ENN75544.1"/>
    </source>
</evidence>
<protein>
    <recommendedName>
        <fullName evidence="2">DUF4604 domain-containing protein</fullName>
    </recommendedName>
</protein>
<organism evidence="3">
    <name type="scientific">Dendroctonus ponderosae</name>
    <name type="common">Mountain pine beetle</name>
    <dbReference type="NCBI Taxonomy" id="77166"/>
    <lineage>
        <taxon>Eukaryota</taxon>
        <taxon>Metazoa</taxon>
        <taxon>Ecdysozoa</taxon>
        <taxon>Arthropoda</taxon>
        <taxon>Hexapoda</taxon>
        <taxon>Insecta</taxon>
        <taxon>Pterygota</taxon>
        <taxon>Neoptera</taxon>
        <taxon>Endopterygota</taxon>
        <taxon>Coleoptera</taxon>
        <taxon>Polyphaga</taxon>
        <taxon>Cucujiformia</taxon>
        <taxon>Curculionidae</taxon>
        <taxon>Scolytinae</taxon>
        <taxon>Dendroctonus</taxon>
    </lineage>
</organism>
<feature type="compositionally biased region" description="Basic and acidic residues" evidence="1">
    <location>
        <begin position="101"/>
        <end position="123"/>
    </location>
</feature>